<protein>
    <submittedName>
        <fullName evidence="5">Glycoside hydrolase family 95 protein</fullName>
    </submittedName>
</protein>
<dbReference type="InterPro" id="IPR049053">
    <property type="entry name" value="AFCA-like_C"/>
</dbReference>
<dbReference type="SUPFAM" id="SSF48208">
    <property type="entry name" value="Six-hairpin glycosidases"/>
    <property type="match status" value="1"/>
</dbReference>
<dbReference type="Gene3D" id="2.70.98.50">
    <property type="entry name" value="putative glycoside hydrolase family protein from bacillus halodurans"/>
    <property type="match status" value="1"/>
</dbReference>
<feature type="domain" description="Alpha fucosidase A-like C-terminal" evidence="3">
    <location>
        <begin position="714"/>
        <end position="784"/>
    </location>
</feature>
<dbReference type="PIRSF" id="PIRSF007663">
    <property type="entry name" value="UCP007663"/>
    <property type="match status" value="1"/>
</dbReference>
<gene>
    <name evidence="5" type="ORF">DW653_06515</name>
</gene>
<feature type="domain" description="Glycosyl hydrolase family 95 N-terminal" evidence="2">
    <location>
        <begin position="35"/>
        <end position="279"/>
    </location>
</feature>
<keyword evidence="1" id="KW-0812">Transmembrane</keyword>
<evidence type="ECO:0000259" key="3">
    <source>
        <dbReference type="Pfam" id="PF21307"/>
    </source>
</evidence>
<feature type="transmembrane region" description="Helical" evidence="1">
    <location>
        <begin position="12"/>
        <end position="29"/>
    </location>
</feature>
<feature type="domain" description="Glycosyl hydrolase family 95 catalytic" evidence="4">
    <location>
        <begin position="308"/>
        <end position="712"/>
    </location>
</feature>
<accession>A0A414REU1</accession>
<evidence type="ECO:0000259" key="4">
    <source>
        <dbReference type="Pfam" id="PF22124"/>
    </source>
</evidence>
<reference evidence="5 6" key="1">
    <citation type="submission" date="2018-08" db="EMBL/GenBank/DDBJ databases">
        <title>A genome reference for cultivated species of the human gut microbiota.</title>
        <authorList>
            <person name="Zou Y."/>
            <person name="Xue W."/>
            <person name="Luo G."/>
        </authorList>
    </citation>
    <scope>NUCLEOTIDE SEQUENCE [LARGE SCALE GENOMIC DNA]</scope>
    <source>
        <strain evidence="5 6">AM23-23</strain>
    </source>
</reference>
<dbReference type="Pfam" id="PF21307">
    <property type="entry name" value="Glyco_hydro_95_C"/>
    <property type="match status" value="1"/>
</dbReference>
<dbReference type="Gene3D" id="2.60.40.1180">
    <property type="entry name" value="Golgi alpha-mannosidase II"/>
    <property type="match status" value="1"/>
</dbReference>
<dbReference type="Proteomes" id="UP000283485">
    <property type="component" value="Unassembled WGS sequence"/>
</dbReference>
<dbReference type="InterPro" id="IPR016518">
    <property type="entry name" value="Alpha-L-fucosidase"/>
</dbReference>
<dbReference type="InterPro" id="IPR008928">
    <property type="entry name" value="6-hairpin_glycosidase_sf"/>
</dbReference>
<dbReference type="PANTHER" id="PTHR31084:SF0">
    <property type="entry name" value="ALPHA-L-FUCOSIDASE 2"/>
    <property type="match status" value="1"/>
</dbReference>
<evidence type="ECO:0000313" key="5">
    <source>
        <dbReference type="EMBL" id="RHF91576.1"/>
    </source>
</evidence>
<dbReference type="EMBL" id="QRHQ01000009">
    <property type="protein sequence ID" value="RHF91576.1"/>
    <property type="molecule type" value="Genomic_DNA"/>
</dbReference>
<keyword evidence="1" id="KW-0472">Membrane</keyword>
<proteinExistence type="predicted"/>
<evidence type="ECO:0000256" key="1">
    <source>
        <dbReference type="SAM" id="Phobius"/>
    </source>
</evidence>
<dbReference type="GO" id="GO:0005975">
    <property type="term" value="P:carbohydrate metabolic process"/>
    <property type="evidence" value="ECO:0007669"/>
    <property type="project" value="InterPro"/>
</dbReference>
<keyword evidence="5" id="KW-0378">Hydrolase</keyword>
<evidence type="ECO:0000259" key="2">
    <source>
        <dbReference type="Pfam" id="PF14498"/>
    </source>
</evidence>
<dbReference type="InterPro" id="IPR027414">
    <property type="entry name" value="GH95_N_dom"/>
</dbReference>
<dbReference type="AlphaFoldDB" id="A0A414REU1"/>
<sequence>MVRSWLKQLLKYWMLFLCLFIPYIGVQAIEGSNILYSNKPAVNWHEAFPLGNGRMGAMVYGGIFTERVQTNEDTFWAGGPRLLQKEGSLKYVKEVRELIVSGRTAEAEKIINSQIVGPYYHSYLPFVDVMMRFFPDMGEVTEYRRELDLSSGVLSVSYKLNGIKYHREYFISYPDQALMMRFTCDRKALSLDLSLQSKVKHSCSTDNHTVYIEGQAPEVCWPHYEPSSEVIYSDTCGMRFQGRLLVVECDGVVRSNVHSLQIRNASEVVLAFVAATSFNGFDKDPVAEGKDTDKLCAEIEARIMKKDYKDIHTAHVNDFSSLFNRVSLSLGHDEREHWSIDERIAHYMPDKDPSLTALYFQFGRYLLISSSRPGSQPANLQGIWCDDMKAAWSSNYTLNCNVEINYWPVEVANLSECHLPLMQMIKETTKDGRRTAEVLYGSPGWTVHHNLDLWRTTWPVGKSGQWGIYQAAPAWLCSHIWNHYEFTNDKFFLKEYFPVMEGAAEFYLHTLQKTPEGYLVTSPSVSFENLYVKPDGTKGWVCQGPSADMQMIRNLFECILEAEKVLGIKSDIGAELRKSVSLLAPFKISPRTGELQEWYDDWDNLDDSNGQVGHGWGLIASDMITLRKTPELAKAFRRTLDKRKPMYRSNSGSWTGAFAAGWWVRLEEPDSLQKTIDRHFLKALYPNLTSQFHGFFQIDGNLGFTFAIAEMLLQSHSGELHILPALPAKYSEGYVSGLKACGNHEVDIYWSQGLASKVVICPGTTGKLRVRLGKDEKEYNVVKNEQLVLNGKLEVLSK</sequence>
<keyword evidence="1" id="KW-1133">Transmembrane helix</keyword>
<dbReference type="PANTHER" id="PTHR31084">
    <property type="entry name" value="ALPHA-L-FUCOSIDASE 2"/>
    <property type="match status" value="1"/>
</dbReference>
<dbReference type="GO" id="GO:0004560">
    <property type="term" value="F:alpha-L-fucosidase activity"/>
    <property type="evidence" value="ECO:0007669"/>
    <property type="project" value="InterPro"/>
</dbReference>
<name>A0A414REU1_9BACT</name>
<dbReference type="InterPro" id="IPR054363">
    <property type="entry name" value="GH95_cat"/>
</dbReference>
<dbReference type="InterPro" id="IPR013780">
    <property type="entry name" value="Glyco_hydro_b"/>
</dbReference>
<dbReference type="InterPro" id="IPR012341">
    <property type="entry name" value="6hp_glycosidase-like_sf"/>
</dbReference>
<organism evidence="5 6">
    <name type="scientific">Phocaeicola plebeius</name>
    <dbReference type="NCBI Taxonomy" id="310297"/>
    <lineage>
        <taxon>Bacteria</taxon>
        <taxon>Pseudomonadati</taxon>
        <taxon>Bacteroidota</taxon>
        <taxon>Bacteroidia</taxon>
        <taxon>Bacteroidales</taxon>
        <taxon>Bacteroidaceae</taxon>
        <taxon>Phocaeicola</taxon>
    </lineage>
</organism>
<evidence type="ECO:0000313" key="6">
    <source>
        <dbReference type="Proteomes" id="UP000283485"/>
    </source>
</evidence>
<dbReference type="Gene3D" id="1.50.10.10">
    <property type="match status" value="1"/>
</dbReference>
<dbReference type="RefSeq" id="WP_118211440.1">
    <property type="nucleotide sequence ID" value="NZ_CATZFG010000042.1"/>
</dbReference>
<dbReference type="Pfam" id="PF14498">
    <property type="entry name" value="Glyco_hyd_65N_2"/>
    <property type="match status" value="1"/>
</dbReference>
<dbReference type="Pfam" id="PF22124">
    <property type="entry name" value="Glyco_hydro_95_cat"/>
    <property type="match status" value="1"/>
</dbReference>
<comment type="caution">
    <text evidence="5">The sequence shown here is derived from an EMBL/GenBank/DDBJ whole genome shotgun (WGS) entry which is preliminary data.</text>
</comment>